<comment type="caution">
    <text evidence="2">The sequence shown here is derived from an EMBL/GenBank/DDBJ whole genome shotgun (WGS) entry which is preliminary data.</text>
</comment>
<dbReference type="Proteomes" id="UP001372834">
    <property type="component" value="Unassembled WGS sequence"/>
</dbReference>
<accession>A0AAN8S5T0</accession>
<dbReference type="AlphaFoldDB" id="A0AAN8S5T0"/>
<evidence type="ECO:0000313" key="2">
    <source>
        <dbReference type="EMBL" id="KAK6639600.1"/>
    </source>
</evidence>
<protein>
    <submittedName>
        <fullName evidence="2">Uncharacterized protein</fullName>
    </submittedName>
</protein>
<organism evidence="2 3">
    <name type="scientific">Polyplax serrata</name>
    <name type="common">Common mouse louse</name>
    <dbReference type="NCBI Taxonomy" id="468196"/>
    <lineage>
        <taxon>Eukaryota</taxon>
        <taxon>Metazoa</taxon>
        <taxon>Ecdysozoa</taxon>
        <taxon>Arthropoda</taxon>
        <taxon>Hexapoda</taxon>
        <taxon>Insecta</taxon>
        <taxon>Pterygota</taxon>
        <taxon>Neoptera</taxon>
        <taxon>Paraneoptera</taxon>
        <taxon>Psocodea</taxon>
        <taxon>Troctomorpha</taxon>
        <taxon>Phthiraptera</taxon>
        <taxon>Anoplura</taxon>
        <taxon>Polyplacidae</taxon>
        <taxon>Polyplax</taxon>
    </lineage>
</organism>
<gene>
    <name evidence="2" type="ORF">RUM43_007873</name>
</gene>
<name>A0AAN8S5T0_POLSC</name>
<reference evidence="2 3" key="1">
    <citation type="submission" date="2023-10" db="EMBL/GenBank/DDBJ databases">
        <title>Genomes of two closely related lineages of the louse Polyplax serrata with different host specificities.</title>
        <authorList>
            <person name="Martinu J."/>
            <person name="Tarabai H."/>
            <person name="Stefka J."/>
            <person name="Hypsa V."/>
        </authorList>
    </citation>
    <scope>NUCLEOTIDE SEQUENCE [LARGE SCALE GENOMIC DNA]</scope>
    <source>
        <strain evidence="2">HR10_N</strain>
    </source>
</reference>
<dbReference type="EMBL" id="JAWJWE010000003">
    <property type="protein sequence ID" value="KAK6639600.1"/>
    <property type="molecule type" value="Genomic_DNA"/>
</dbReference>
<sequence>MDEEVMWKTLYEKIQQDKLKEGVETEHEIRIQELDNGFFERFGTELMLKQQAKVCESAPPQDGDSGVGEDADTPNVSVDDLDSEPEDISKETFISDAFGWNVSNIFTNRKMHYRCQSTTAT</sequence>
<evidence type="ECO:0000256" key="1">
    <source>
        <dbReference type="SAM" id="MobiDB-lite"/>
    </source>
</evidence>
<evidence type="ECO:0000313" key="3">
    <source>
        <dbReference type="Proteomes" id="UP001372834"/>
    </source>
</evidence>
<proteinExistence type="predicted"/>
<feature type="region of interest" description="Disordered" evidence="1">
    <location>
        <begin position="53"/>
        <end position="85"/>
    </location>
</feature>